<dbReference type="Proteomes" id="UP000565078">
    <property type="component" value="Unassembled WGS sequence"/>
</dbReference>
<dbReference type="InterPro" id="IPR042185">
    <property type="entry name" value="Serpin_sf_2"/>
</dbReference>
<organism evidence="7 8">
    <name type="scientific">Candidatus Iainarchaeum sp</name>
    <dbReference type="NCBI Taxonomy" id="3101447"/>
    <lineage>
        <taxon>Archaea</taxon>
        <taxon>Candidatus Iainarchaeota</taxon>
        <taxon>Candidatus Iainarchaeia</taxon>
        <taxon>Candidatus Iainarchaeales</taxon>
        <taxon>Candidatus Iainarchaeaceae</taxon>
        <taxon>Candidatus Iainarchaeum</taxon>
    </lineage>
</organism>
<dbReference type="InterPro" id="IPR042178">
    <property type="entry name" value="Serpin_sf_1"/>
</dbReference>
<keyword evidence="2" id="KW-0646">Protease inhibitor</keyword>
<dbReference type="Gene3D" id="2.30.39.10">
    <property type="entry name" value="Alpha-1-antitrypsin, domain 1"/>
    <property type="match status" value="1"/>
</dbReference>
<dbReference type="Pfam" id="PF00079">
    <property type="entry name" value="Serpin"/>
    <property type="match status" value="1"/>
</dbReference>
<sequence length="413" mass="45668">MKAVICAIVAFMVFAGCVQNEQPVQLLDENYATAQDVSDVVNGNSQFAIDAYKKLNSENGGKNIFFSPYSISSALAITYEGARGQTAQEMQQVLGLPEDENAMLAGFAKIYNTINGKGKSYQLYTANALWAQQSYKFLDSFTSVSKKYFGAQATNVDFINKSEQARQEINGWVESHTNSKIKDLMPQGSLDPLTRLVITNAVYFKGKWKLQFEPSKTYGADFKVSPQQSVKVQMMHMSGEKSRFNYLENDELQMIELPYDGNGLLMVVILPLEGKMDDVDQSLSVQKIGELKAMLSEQEVVVNLPKFKFKTKYSMAQTLAGMGMPNAFSDEADFSGMDGTKDLYISKVIHQAFVEVNEEGTEAAAATAVVDATSIAQPQNIFNANRPFIFMIEEKSTGTILFMGKVTDPSKAD</sequence>
<reference evidence="8" key="1">
    <citation type="journal article" date="2020" name="bioRxiv">
        <title>A rank-normalized archaeal taxonomy based on genome phylogeny resolves widespread incomplete and uneven classifications.</title>
        <authorList>
            <person name="Rinke C."/>
            <person name="Chuvochina M."/>
            <person name="Mussig A.J."/>
            <person name="Chaumeil P.-A."/>
            <person name="Waite D.W."/>
            <person name="Whitman W.B."/>
            <person name="Parks D.H."/>
            <person name="Hugenholtz P."/>
        </authorList>
    </citation>
    <scope>NUCLEOTIDE SEQUENCE [LARGE SCALE GENOMIC DNA]</scope>
</reference>
<evidence type="ECO:0000259" key="6">
    <source>
        <dbReference type="SMART" id="SM00093"/>
    </source>
</evidence>
<dbReference type="Gene3D" id="3.30.497.10">
    <property type="entry name" value="Antithrombin, subunit I, domain 2"/>
    <property type="match status" value="1"/>
</dbReference>
<evidence type="ECO:0000256" key="5">
    <source>
        <dbReference type="RuleBase" id="RU000411"/>
    </source>
</evidence>
<dbReference type="PROSITE" id="PS00284">
    <property type="entry name" value="SERPIN"/>
    <property type="match status" value="1"/>
</dbReference>
<comment type="caution">
    <text evidence="7">The sequence shown here is derived from an EMBL/GenBank/DDBJ whole genome shotgun (WGS) entry which is preliminary data.</text>
</comment>
<dbReference type="InterPro" id="IPR036186">
    <property type="entry name" value="Serpin_sf"/>
</dbReference>
<dbReference type="FunFam" id="3.30.497.10:FF:000006">
    <property type="entry name" value="Plasminogen activator inhibitor 1"/>
    <property type="match status" value="1"/>
</dbReference>
<dbReference type="GO" id="GO:0005615">
    <property type="term" value="C:extracellular space"/>
    <property type="evidence" value="ECO:0007669"/>
    <property type="project" value="InterPro"/>
</dbReference>
<evidence type="ECO:0000256" key="1">
    <source>
        <dbReference type="ARBA" id="ARBA00009500"/>
    </source>
</evidence>
<evidence type="ECO:0000256" key="2">
    <source>
        <dbReference type="ARBA" id="ARBA00022690"/>
    </source>
</evidence>
<accession>A0A7J4IV77</accession>
<dbReference type="GO" id="GO:0004867">
    <property type="term" value="F:serine-type endopeptidase inhibitor activity"/>
    <property type="evidence" value="ECO:0007669"/>
    <property type="project" value="UniProtKB-KW"/>
</dbReference>
<dbReference type="InterPro" id="IPR023795">
    <property type="entry name" value="Serpin_CS"/>
</dbReference>
<dbReference type="CDD" id="cd19590">
    <property type="entry name" value="serpin_thermopin-like"/>
    <property type="match status" value="1"/>
</dbReference>
<proteinExistence type="inferred from homology"/>
<dbReference type="PROSITE" id="PS51257">
    <property type="entry name" value="PROKAR_LIPOPROTEIN"/>
    <property type="match status" value="1"/>
</dbReference>
<dbReference type="SUPFAM" id="SSF56574">
    <property type="entry name" value="Serpins"/>
    <property type="match status" value="1"/>
</dbReference>
<name>A0A7J4IV77_9ARCH</name>
<evidence type="ECO:0000313" key="8">
    <source>
        <dbReference type="Proteomes" id="UP000565078"/>
    </source>
</evidence>
<dbReference type="AlphaFoldDB" id="A0A7J4IV77"/>
<keyword evidence="3" id="KW-0732">Signal</keyword>
<comment type="similarity">
    <text evidence="1 5">Belongs to the serpin family.</text>
</comment>
<dbReference type="SMART" id="SM00093">
    <property type="entry name" value="SERPIN"/>
    <property type="match status" value="1"/>
</dbReference>
<keyword evidence="4" id="KW-0722">Serine protease inhibitor</keyword>
<evidence type="ECO:0000256" key="4">
    <source>
        <dbReference type="ARBA" id="ARBA00022900"/>
    </source>
</evidence>
<evidence type="ECO:0000256" key="3">
    <source>
        <dbReference type="ARBA" id="ARBA00022729"/>
    </source>
</evidence>
<evidence type="ECO:0000313" key="7">
    <source>
        <dbReference type="EMBL" id="HIH09352.1"/>
    </source>
</evidence>
<dbReference type="Gene3D" id="2.10.310.10">
    <property type="entry name" value="Serpins superfamily"/>
    <property type="match status" value="1"/>
</dbReference>
<dbReference type="FunFam" id="2.10.310.10:FF:000001">
    <property type="entry name" value="Serpin family A member 1"/>
    <property type="match status" value="1"/>
</dbReference>
<dbReference type="EMBL" id="DUGC01000030">
    <property type="protein sequence ID" value="HIH09352.1"/>
    <property type="molecule type" value="Genomic_DNA"/>
</dbReference>
<feature type="domain" description="Serpin" evidence="6">
    <location>
        <begin position="49"/>
        <end position="409"/>
    </location>
</feature>
<dbReference type="PANTHER" id="PTHR11461:SF211">
    <property type="entry name" value="GH10112P-RELATED"/>
    <property type="match status" value="1"/>
</dbReference>
<dbReference type="PANTHER" id="PTHR11461">
    <property type="entry name" value="SERINE PROTEASE INHIBITOR, SERPIN"/>
    <property type="match status" value="1"/>
</dbReference>
<gene>
    <name evidence="7" type="ORF">HA254_01650</name>
</gene>
<dbReference type="InterPro" id="IPR000215">
    <property type="entry name" value="Serpin_fam"/>
</dbReference>
<protein>
    <submittedName>
        <fullName evidence="7">Serpin family protein</fullName>
    </submittedName>
</protein>
<dbReference type="InterPro" id="IPR023796">
    <property type="entry name" value="Serpin_dom"/>
</dbReference>